<evidence type="ECO:0000259" key="2">
    <source>
        <dbReference type="Pfam" id="PF13843"/>
    </source>
</evidence>
<protein>
    <submittedName>
        <fullName evidence="3">Transposase IS4</fullName>
    </submittedName>
</protein>
<dbReference type="Pfam" id="PF13843">
    <property type="entry name" value="DDE_Tnp_1_7"/>
    <property type="match status" value="1"/>
</dbReference>
<dbReference type="PANTHER" id="PTHR46599">
    <property type="entry name" value="PIGGYBAC TRANSPOSABLE ELEMENT-DERIVED PROTEIN 4"/>
    <property type="match status" value="1"/>
</dbReference>
<evidence type="ECO:0000256" key="1">
    <source>
        <dbReference type="SAM" id="MobiDB-lite"/>
    </source>
</evidence>
<accession>A0A9K3LKM3</accession>
<organism evidence="3 4">
    <name type="scientific">Nitzschia inconspicua</name>
    <dbReference type="NCBI Taxonomy" id="303405"/>
    <lineage>
        <taxon>Eukaryota</taxon>
        <taxon>Sar</taxon>
        <taxon>Stramenopiles</taxon>
        <taxon>Ochrophyta</taxon>
        <taxon>Bacillariophyta</taxon>
        <taxon>Bacillariophyceae</taxon>
        <taxon>Bacillariophycidae</taxon>
        <taxon>Bacillariales</taxon>
        <taxon>Bacillariaceae</taxon>
        <taxon>Nitzschia</taxon>
    </lineage>
</organism>
<reference evidence="3" key="1">
    <citation type="journal article" date="2021" name="Sci. Rep.">
        <title>Diploid genomic architecture of Nitzschia inconspicua, an elite biomass production diatom.</title>
        <authorList>
            <person name="Oliver A."/>
            <person name="Podell S."/>
            <person name="Pinowska A."/>
            <person name="Traller J.C."/>
            <person name="Smith S.R."/>
            <person name="McClure R."/>
            <person name="Beliaev A."/>
            <person name="Bohutskyi P."/>
            <person name="Hill E.A."/>
            <person name="Rabines A."/>
            <person name="Zheng H."/>
            <person name="Allen L.Z."/>
            <person name="Kuo A."/>
            <person name="Grigoriev I.V."/>
            <person name="Allen A.E."/>
            <person name="Hazlebeck D."/>
            <person name="Allen E.E."/>
        </authorList>
    </citation>
    <scope>NUCLEOTIDE SEQUENCE</scope>
    <source>
        <strain evidence="3">Hildebrandi</strain>
    </source>
</reference>
<proteinExistence type="predicted"/>
<feature type="region of interest" description="Disordered" evidence="1">
    <location>
        <begin position="113"/>
        <end position="139"/>
    </location>
</feature>
<gene>
    <name evidence="3" type="ORF">IV203_026955</name>
</gene>
<evidence type="ECO:0000313" key="4">
    <source>
        <dbReference type="Proteomes" id="UP000693970"/>
    </source>
</evidence>
<dbReference type="EMBL" id="JAGRRH010000010">
    <property type="protein sequence ID" value="KAG7363594.1"/>
    <property type="molecule type" value="Genomic_DNA"/>
</dbReference>
<dbReference type="InterPro" id="IPR029526">
    <property type="entry name" value="PGBD"/>
</dbReference>
<dbReference type="PANTHER" id="PTHR46599:SF3">
    <property type="entry name" value="PIGGYBAC TRANSPOSABLE ELEMENT-DERIVED PROTEIN 4"/>
    <property type="match status" value="1"/>
</dbReference>
<evidence type="ECO:0000313" key="3">
    <source>
        <dbReference type="EMBL" id="KAG7363594.1"/>
    </source>
</evidence>
<feature type="domain" description="PiggyBac transposable element-derived protein" evidence="2">
    <location>
        <begin position="196"/>
        <end position="588"/>
    </location>
</feature>
<name>A0A9K3LKM3_9STRA</name>
<dbReference type="AlphaFoldDB" id="A0A9K3LKM3"/>
<feature type="region of interest" description="Disordered" evidence="1">
    <location>
        <begin position="976"/>
        <end position="1009"/>
    </location>
</feature>
<comment type="caution">
    <text evidence="3">The sequence shown here is derived from an EMBL/GenBank/DDBJ whole genome shotgun (WGS) entry which is preliminary data.</text>
</comment>
<dbReference type="OrthoDB" id="121467at2759"/>
<dbReference type="Proteomes" id="UP000693970">
    <property type="component" value="Unassembled WGS sequence"/>
</dbReference>
<feature type="compositionally biased region" description="Basic and acidic residues" evidence="1">
    <location>
        <begin position="978"/>
        <end position="989"/>
    </location>
</feature>
<keyword evidence="4" id="KW-1185">Reference proteome</keyword>
<feature type="compositionally biased region" description="Pro residues" evidence="1">
    <location>
        <begin position="118"/>
        <end position="134"/>
    </location>
</feature>
<reference evidence="3" key="2">
    <citation type="submission" date="2021-04" db="EMBL/GenBank/DDBJ databases">
        <authorList>
            <person name="Podell S."/>
        </authorList>
    </citation>
    <scope>NUCLEOTIDE SEQUENCE</scope>
    <source>
        <strain evidence="3">Hildebrandi</strain>
    </source>
</reference>
<sequence length="1161" mass="127837">MSQATNGSCPAARKAPNKVSSLIVGAKCRAKACMVTDLSECSRRYGSSAKTKILEGVVLEIISMTNPKTNRTANNVRASVRANPSPVAVPLPVPPPVTAPAVAPALSPPTSVAAATLPPTPAGTLPPTPAPPTAPSVAQSPTIPVVASHKVDWFIDDEAVLEQIGQPTPRRAWSIKSPIGDVLQAGSNADNRRTKMDVFLLAFPPESLVSICRNTNVVLENIGKPTTTVGELLKFFGVIILATRFEFESRASLWSDTSTSPFIQDPAFGETGMKRRRFDDIWSCLRWGDQPSERPERMSSEQYRWLLVDDFVEQFNEHMAQAFVPSEHICVDESISRWYGQGGHWINMGLPCYVAIDRKPENGCEIQNAACGQSGIMLRLKLVKTAAEESTTTQVHDEHLLHGTNVLKFLVSPWSFSGRIVCADSYFASVGAAEELKRNGLKFIGVVKTATKKYPMAYLQALELQGRGDRRGLVARDAEGRPSLIACVWMDRERRYFISNAHGLAPGTPYVRKRWRQLDQTLNADPVRQTLVVEQPKLAEVYYDVCGKIDQHNRDRQDTLGVERKLVTTKWDKRVGLSIFSMIVVNTYRMYMGLTYPRGEGRSQKLFYEQLAEELILNKYDAAMRMPRNSNELPNRMGHCPPAINHLDGTPRMGTHAHLTPTKRKRKGTNFALQGNCRCNQILIVCLRNLRVSGPFTPEQSVILAISASEQKSETFFWKRTSIIHRQEMPSKDERIAASTRACEASDNSTANLPLEVTEHVMTEYDILLGRGSGPNMQRGNMNLRKLVWQVYIDELRAAAPRYQGFSFTTGNDGKTSAFPLPVSAVKSRICKEVLSIIKARNGKFLKKVSLDSSQSEGSKSTAGKSTVYLIRNHNYPSCYAVEVSKQEAKDKIRQALRFQMDQRPKREREIRSSTSPIESLTVCQGSSGMLRAERAALEERLRENKDHTTMCGIGSAFAGRGSTITKISGLDASPADLKLDERPRKTKDSTATSGLGSTFAGRESTNANMSGLDVSSAPMEKATNTTSIAISSLNHTNPRALPLPGYSHPHFIDHALSVLLQNASTGLPPSPLSLVQMHSRQNTPNAVNVLASLLASNGSPTQSLFMSHGANSLFRSDMAFSLPHSSPLQIPPLSVPNIFSLLSREVRGGGTKEKEKNVQE</sequence>